<dbReference type="PANTHER" id="PTHR36050:SF1">
    <property type="entry name" value="O-FUCOSYLTRANSFERASE 30"/>
    <property type="match status" value="1"/>
</dbReference>
<accession>A0AAV0JT37</accession>
<dbReference type="AlphaFoldDB" id="A0AAV0JT37"/>
<name>A0AAV0JT37_9ROSI</name>
<dbReference type="EMBL" id="CAMGYJ010000005">
    <property type="protein sequence ID" value="CAI0413139.1"/>
    <property type="molecule type" value="Genomic_DNA"/>
</dbReference>
<feature type="transmembrane region" description="Helical" evidence="2">
    <location>
        <begin position="88"/>
        <end position="111"/>
    </location>
</feature>
<dbReference type="Proteomes" id="UP001154282">
    <property type="component" value="Unassembled WGS sequence"/>
</dbReference>
<dbReference type="PANTHER" id="PTHR36050">
    <property type="entry name" value="O-FUCOSYLTRANSFERASE 30"/>
    <property type="match status" value="1"/>
</dbReference>
<evidence type="ECO:0000313" key="3">
    <source>
        <dbReference type="EMBL" id="CAI0413139.1"/>
    </source>
</evidence>
<protein>
    <recommendedName>
        <fullName evidence="5">O-fucosyltransferase family protein</fullName>
    </recommendedName>
</protein>
<keyword evidence="2" id="KW-1133">Transmembrane helix</keyword>
<keyword evidence="2" id="KW-0812">Transmembrane</keyword>
<feature type="non-terminal residue" evidence="3">
    <location>
        <position position="1"/>
    </location>
</feature>
<comment type="caution">
    <text evidence="3">The sequence shown here is derived from an EMBL/GenBank/DDBJ whole genome shotgun (WGS) entry which is preliminary data.</text>
</comment>
<feature type="compositionally biased region" description="Low complexity" evidence="1">
    <location>
        <begin position="34"/>
        <end position="47"/>
    </location>
</feature>
<sequence length="549" mass="60911">WLSTYLARLLKPANQTAKYTNHQIKAQIRAQPNSTRSAATTPTSTQSMLPGKSSAQNLRGQAAMNSIFNLHRETNRSWPKRKPTTQSLLRSAIFILAISILALFLFLFLSISTSKSLFSTQTLSTQNPQCGHIRASSRVGEKFLWYAPHSGFSNQLSELKNAALMAGILNRTLVIPPILDHHAVVLGSCPKFRVTAPNEIRASVWNHAVELMKSGRYVSMADIIDISRLESASLREIDFRDFAASFCGVIMDSTCVNDLKPGSSSLFDSLMECGNVISGVQGNVGGCLYAVEEDCRTTVWTYENGDDGKLDSFQPDEQLKRKKKISYVRKRRDLLKTLGPGSEADSATVLAFGSLFSAPYKGSESYIDIQKVKNGDFMPFVPEILNAGKKFALERIRDPFVCAQLRLLDGQFKNHWKATFQGLRQKLESLNQGDGQPVNNFVMTDLPRGNWSGTYLGELASDEKRFKLHFLREEDRLVAETARQVGKRGSRGNVHCPRQKSPDVLLYIEESVCSCASLGFVGTAGSTIAESVELMRRSDVCSILNRTAR</sequence>
<evidence type="ECO:0000256" key="2">
    <source>
        <dbReference type="SAM" id="Phobius"/>
    </source>
</evidence>
<feature type="region of interest" description="Disordered" evidence="1">
    <location>
        <begin position="27"/>
        <end position="53"/>
    </location>
</feature>
<keyword evidence="2" id="KW-0472">Membrane</keyword>
<evidence type="ECO:0000256" key="1">
    <source>
        <dbReference type="SAM" id="MobiDB-lite"/>
    </source>
</evidence>
<organism evidence="3 4">
    <name type="scientific">Linum tenue</name>
    <dbReference type="NCBI Taxonomy" id="586396"/>
    <lineage>
        <taxon>Eukaryota</taxon>
        <taxon>Viridiplantae</taxon>
        <taxon>Streptophyta</taxon>
        <taxon>Embryophyta</taxon>
        <taxon>Tracheophyta</taxon>
        <taxon>Spermatophyta</taxon>
        <taxon>Magnoliopsida</taxon>
        <taxon>eudicotyledons</taxon>
        <taxon>Gunneridae</taxon>
        <taxon>Pentapetalae</taxon>
        <taxon>rosids</taxon>
        <taxon>fabids</taxon>
        <taxon>Malpighiales</taxon>
        <taxon>Linaceae</taxon>
        <taxon>Linum</taxon>
    </lineage>
</organism>
<keyword evidence="4" id="KW-1185">Reference proteome</keyword>
<evidence type="ECO:0008006" key="5">
    <source>
        <dbReference type="Google" id="ProtNLM"/>
    </source>
</evidence>
<evidence type="ECO:0000313" key="4">
    <source>
        <dbReference type="Proteomes" id="UP001154282"/>
    </source>
</evidence>
<reference evidence="3" key="1">
    <citation type="submission" date="2022-08" db="EMBL/GenBank/DDBJ databases">
        <authorList>
            <person name="Gutierrez-Valencia J."/>
        </authorList>
    </citation>
    <scope>NUCLEOTIDE SEQUENCE</scope>
</reference>
<proteinExistence type="predicted"/>
<gene>
    <name evidence="3" type="ORF">LITE_LOCUS15809</name>
</gene>